<proteinExistence type="predicted"/>
<dbReference type="EMBL" id="JADBDY010000001">
    <property type="protein sequence ID" value="MBE1458233.1"/>
    <property type="molecule type" value="Genomic_DNA"/>
</dbReference>
<accession>A0ABR9HGT0</accession>
<keyword evidence="3" id="KW-1185">Reference proteome</keyword>
<name>A0ABR9HGT0_9ACTN</name>
<feature type="region of interest" description="Disordered" evidence="1">
    <location>
        <begin position="1"/>
        <end position="31"/>
    </location>
</feature>
<reference evidence="2 3" key="1">
    <citation type="submission" date="2020-10" db="EMBL/GenBank/DDBJ databases">
        <title>Sequencing the genomes of 1000 actinobacteria strains.</title>
        <authorList>
            <person name="Klenk H.-P."/>
        </authorList>
    </citation>
    <scope>NUCLEOTIDE SEQUENCE [LARGE SCALE GENOMIC DNA]</scope>
    <source>
        <strain evidence="2 3">DSM 45157</strain>
    </source>
</reference>
<evidence type="ECO:0000313" key="2">
    <source>
        <dbReference type="EMBL" id="MBE1458233.1"/>
    </source>
</evidence>
<evidence type="ECO:0000256" key="1">
    <source>
        <dbReference type="SAM" id="MobiDB-lite"/>
    </source>
</evidence>
<organism evidence="2 3">
    <name type="scientific">Nocardiopsis terrae</name>
    <dbReference type="NCBI Taxonomy" id="372655"/>
    <lineage>
        <taxon>Bacteria</taxon>
        <taxon>Bacillati</taxon>
        <taxon>Actinomycetota</taxon>
        <taxon>Actinomycetes</taxon>
        <taxon>Streptosporangiales</taxon>
        <taxon>Nocardiopsidaceae</taxon>
        <taxon>Nocardiopsis</taxon>
    </lineage>
</organism>
<protein>
    <submittedName>
        <fullName evidence="2">ABC-type Na+ transport system ATPase subunit NatA</fullName>
    </submittedName>
</protein>
<gene>
    <name evidence="2" type="ORF">H4W79_002447</name>
</gene>
<sequence length="47" mass="5358">MTLVGEPRLIFLDEPTTGPDPRSRPGRGFCSRPGRPCRLRVFRSEFP</sequence>
<comment type="caution">
    <text evidence="2">The sequence shown here is derived from an EMBL/GenBank/DDBJ whole genome shotgun (WGS) entry which is preliminary data.</text>
</comment>
<evidence type="ECO:0000313" key="3">
    <source>
        <dbReference type="Proteomes" id="UP000598217"/>
    </source>
</evidence>
<dbReference type="Proteomes" id="UP000598217">
    <property type="component" value="Unassembled WGS sequence"/>
</dbReference>